<feature type="transmembrane region" description="Helical" evidence="7">
    <location>
        <begin position="120"/>
        <end position="137"/>
    </location>
</feature>
<evidence type="ECO:0000313" key="10">
    <source>
        <dbReference type="Proteomes" id="UP001172142"/>
    </source>
</evidence>
<evidence type="ECO:0000256" key="6">
    <source>
        <dbReference type="ARBA" id="ARBA00023136"/>
    </source>
</evidence>
<evidence type="ECO:0000256" key="2">
    <source>
        <dbReference type="ARBA" id="ARBA00007362"/>
    </source>
</evidence>
<keyword evidence="5 7" id="KW-1133">Transmembrane helix</keyword>
<evidence type="ECO:0000259" key="8">
    <source>
        <dbReference type="Pfam" id="PF00892"/>
    </source>
</evidence>
<reference evidence="9 10" key="1">
    <citation type="submission" date="2023-07" db="EMBL/GenBank/DDBJ databases">
        <title>Novel species in genus Planococcus.</title>
        <authorList>
            <person name="Ning S."/>
        </authorList>
    </citation>
    <scope>NUCLEOTIDE SEQUENCE [LARGE SCALE GENOMIC DNA]</scope>
    <source>
        <strain evidence="9 10">N017</strain>
    </source>
</reference>
<evidence type="ECO:0000313" key="9">
    <source>
        <dbReference type="EMBL" id="MDN7244885.1"/>
    </source>
</evidence>
<dbReference type="RefSeq" id="WP_301855366.1">
    <property type="nucleotide sequence ID" value="NZ_JAUJWU010000001.1"/>
</dbReference>
<comment type="similarity">
    <text evidence="2">Belongs to the EamA transporter family.</text>
</comment>
<feature type="transmembrane region" description="Helical" evidence="7">
    <location>
        <begin position="176"/>
        <end position="196"/>
    </location>
</feature>
<evidence type="ECO:0000256" key="5">
    <source>
        <dbReference type="ARBA" id="ARBA00022989"/>
    </source>
</evidence>
<evidence type="ECO:0000256" key="1">
    <source>
        <dbReference type="ARBA" id="ARBA00004651"/>
    </source>
</evidence>
<dbReference type="InterPro" id="IPR037185">
    <property type="entry name" value="EmrE-like"/>
</dbReference>
<evidence type="ECO:0000256" key="7">
    <source>
        <dbReference type="SAM" id="Phobius"/>
    </source>
</evidence>
<comment type="subcellular location">
    <subcellularLocation>
        <location evidence="1">Cell membrane</location>
        <topology evidence="1">Multi-pass membrane protein</topology>
    </subcellularLocation>
</comment>
<dbReference type="SUPFAM" id="SSF103481">
    <property type="entry name" value="Multidrug resistance efflux transporter EmrE"/>
    <property type="match status" value="2"/>
</dbReference>
<feature type="domain" description="EamA" evidence="8">
    <location>
        <begin position="148"/>
        <end position="280"/>
    </location>
</feature>
<dbReference type="PANTHER" id="PTHR32322:SF18">
    <property type="entry name" value="S-ADENOSYLMETHIONINE_S-ADENOSYLHOMOCYSTEINE TRANSPORTER"/>
    <property type="match status" value="1"/>
</dbReference>
<evidence type="ECO:0000256" key="4">
    <source>
        <dbReference type="ARBA" id="ARBA00022692"/>
    </source>
</evidence>
<keyword evidence="3" id="KW-1003">Cell membrane</keyword>
<protein>
    <submittedName>
        <fullName evidence="9">EamA family transporter</fullName>
    </submittedName>
</protein>
<dbReference type="PANTHER" id="PTHR32322">
    <property type="entry name" value="INNER MEMBRANE TRANSPORTER"/>
    <property type="match status" value="1"/>
</dbReference>
<feature type="transmembrane region" description="Helical" evidence="7">
    <location>
        <begin position="90"/>
        <end position="113"/>
    </location>
</feature>
<feature type="transmembrane region" description="Helical" evidence="7">
    <location>
        <begin position="238"/>
        <end position="258"/>
    </location>
</feature>
<sequence>MNYWPYIWVMLGAMLWGTTGTAQSFLEGTAHPLTIGALRLSIGGFTLLAFVLWTKKLMFRSIPWKAVFLSAATMALFQPLFFSSVQLTGIAIGTVVAIGSAPVFSGILEWAVLRKKTDRVWAMATGLAIVGCLLLFADKDAPAVNPVGILLALSAGLSFAAYALISKKVLERMDAVPSVAVIFSLSALYLMPFLFFFDLSYIAAPENLGVILYLGLGATSLSYILFSSGLKIIPSSSAVTLSLAEPMTAALLGVFIVGEVLTGIAWLGVLLLLGGILVLTFGRKKSYPNSKAASMEKTPLS</sequence>
<dbReference type="EMBL" id="JAUJWU010000001">
    <property type="protein sequence ID" value="MDN7244885.1"/>
    <property type="molecule type" value="Genomic_DNA"/>
</dbReference>
<feature type="transmembrane region" description="Helical" evidence="7">
    <location>
        <begin position="208"/>
        <end position="226"/>
    </location>
</feature>
<proteinExistence type="inferred from homology"/>
<accession>A0ABT8NAH0</accession>
<dbReference type="InterPro" id="IPR000620">
    <property type="entry name" value="EamA_dom"/>
</dbReference>
<feature type="transmembrane region" description="Helical" evidence="7">
    <location>
        <begin position="264"/>
        <end position="282"/>
    </location>
</feature>
<evidence type="ECO:0000256" key="3">
    <source>
        <dbReference type="ARBA" id="ARBA00022475"/>
    </source>
</evidence>
<comment type="caution">
    <text evidence="9">The sequence shown here is derived from an EMBL/GenBank/DDBJ whole genome shotgun (WGS) entry which is preliminary data.</text>
</comment>
<keyword evidence="10" id="KW-1185">Reference proteome</keyword>
<feature type="transmembrane region" description="Helical" evidence="7">
    <location>
        <begin position="143"/>
        <end position="164"/>
    </location>
</feature>
<dbReference type="InterPro" id="IPR050638">
    <property type="entry name" value="AA-Vitamin_Transporters"/>
</dbReference>
<feature type="transmembrane region" description="Helical" evidence="7">
    <location>
        <begin position="32"/>
        <end position="54"/>
    </location>
</feature>
<keyword evidence="4 7" id="KW-0812">Transmembrane</keyword>
<dbReference type="Proteomes" id="UP001172142">
    <property type="component" value="Unassembled WGS sequence"/>
</dbReference>
<keyword evidence="6 7" id="KW-0472">Membrane</keyword>
<gene>
    <name evidence="9" type="ORF">QWY13_05190</name>
</gene>
<dbReference type="Pfam" id="PF00892">
    <property type="entry name" value="EamA"/>
    <property type="match status" value="2"/>
</dbReference>
<organism evidence="9 10">
    <name type="scientific">Planococcus shenhongbingii</name>
    <dbReference type="NCBI Taxonomy" id="3058398"/>
    <lineage>
        <taxon>Bacteria</taxon>
        <taxon>Bacillati</taxon>
        <taxon>Bacillota</taxon>
        <taxon>Bacilli</taxon>
        <taxon>Bacillales</taxon>
        <taxon>Caryophanaceae</taxon>
        <taxon>Planococcus</taxon>
    </lineage>
</organism>
<name>A0ABT8NAH0_9BACL</name>
<feature type="transmembrane region" description="Helical" evidence="7">
    <location>
        <begin position="66"/>
        <end position="84"/>
    </location>
</feature>
<feature type="domain" description="EamA" evidence="8">
    <location>
        <begin position="4"/>
        <end position="136"/>
    </location>
</feature>